<dbReference type="AlphaFoldDB" id="A0A9D4KSP0"/>
<dbReference type="EMBL" id="JAIWYP010000003">
    <property type="protein sequence ID" value="KAH3845004.1"/>
    <property type="molecule type" value="Genomic_DNA"/>
</dbReference>
<keyword evidence="3" id="KW-1185">Reference proteome</keyword>
<protein>
    <submittedName>
        <fullName evidence="2">Uncharacterized protein</fullName>
    </submittedName>
</protein>
<feature type="compositionally biased region" description="Polar residues" evidence="1">
    <location>
        <begin position="27"/>
        <end position="37"/>
    </location>
</feature>
<feature type="region of interest" description="Disordered" evidence="1">
    <location>
        <begin position="22"/>
        <end position="48"/>
    </location>
</feature>
<dbReference type="Proteomes" id="UP000828390">
    <property type="component" value="Unassembled WGS sequence"/>
</dbReference>
<evidence type="ECO:0000313" key="2">
    <source>
        <dbReference type="EMBL" id="KAH3845004.1"/>
    </source>
</evidence>
<comment type="caution">
    <text evidence="2">The sequence shown here is derived from an EMBL/GenBank/DDBJ whole genome shotgun (WGS) entry which is preliminary data.</text>
</comment>
<accession>A0A9D4KSP0</accession>
<gene>
    <name evidence="2" type="ORF">DPMN_087273</name>
</gene>
<sequence length="63" mass="7272">MKTYQSRTYEVPQDIGICIGDDLEPGVTSTEQTNQSTEHNDQTYHDPNFDFTEELSAVQIRYN</sequence>
<organism evidence="2 3">
    <name type="scientific">Dreissena polymorpha</name>
    <name type="common">Zebra mussel</name>
    <name type="synonym">Mytilus polymorpha</name>
    <dbReference type="NCBI Taxonomy" id="45954"/>
    <lineage>
        <taxon>Eukaryota</taxon>
        <taxon>Metazoa</taxon>
        <taxon>Spiralia</taxon>
        <taxon>Lophotrochozoa</taxon>
        <taxon>Mollusca</taxon>
        <taxon>Bivalvia</taxon>
        <taxon>Autobranchia</taxon>
        <taxon>Heteroconchia</taxon>
        <taxon>Euheterodonta</taxon>
        <taxon>Imparidentia</taxon>
        <taxon>Neoheterodontei</taxon>
        <taxon>Myida</taxon>
        <taxon>Dreissenoidea</taxon>
        <taxon>Dreissenidae</taxon>
        <taxon>Dreissena</taxon>
    </lineage>
</organism>
<proteinExistence type="predicted"/>
<evidence type="ECO:0000256" key="1">
    <source>
        <dbReference type="SAM" id="MobiDB-lite"/>
    </source>
</evidence>
<feature type="compositionally biased region" description="Basic and acidic residues" evidence="1">
    <location>
        <begin position="38"/>
        <end position="48"/>
    </location>
</feature>
<reference evidence="2" key="2">
    <citation type="submission" date="2020-11" db="EMBL/GenBank/DDBJ databases">
        <authorList>
            <person name="McCartney M.A."/>
            <person name="Auch B."/>
            <person name="Kono T."/>
            <person name="Mallez S."/>
            <person name="Becker A."/>
            <person name="Gohl D.M."/>
            <person name="Silverstein K.A.T."/>
            <person name="Koren S."/>
            <person name="Bechman K.B."/>
            <person name="Herman A."/>
            <person name="Abrahante J.E."/>
            <person name="Garbe J."/>
        </authorList>
    </citation>
    <scope>NUCLEOTIDE SEQUENCE</scope>
    <source>
        <strain evidence="2">Duluth1</strain>
        <tissue evidence="2">Whole animal</tissue>
    </source>
</reference>
<reference evidence="2" key="1">
    <citation type="journal article" date="2019" name="bioRxiv">
        <title>The Genome of the Zebra Mussel, Dreissena polymorpha: A Resource for Invasive Species Research.</title>
        <authorList>
            <person name="McCartney M.A."/>
            <person name="Auch B."/>
            <person name="Kono T."/>
            <person name="Mallez S."/>
            <person name="Zhang Y."/>
            <person name="Obille A."/>
            <person name="Becker A."/>
            <person name="Abrahante J.E."/>
            <person name="Garbe J."/>
            <person name="Badalamenti J.P."/>
            <person name="Herman A."/>
            <person name="Mangelson H."/>
            <person name="Liachko I."/>
            <person name="Sullivan S."/>
            <person name="Sone E.D."/>
            <person name="Koren S."/>
            <person name="Silverstein K.A.T."/>
            <person name="Beckman K.B."/>
            <person name="Gohl D.M."/>
        </authorList>
    </citation>
    <scope>NUCLEOTIDE SEQUENCE</scope>
    <source>
        <strain evidence="2">Duluth1</strain>
        <tissue evidence="2">Whole animal</tissue>
    </source>
</reference>
<name>A0A9D4KSP0_DREPO</name>
<evidence type="ECO:0000313" key="3">
    <source>
        <dbReference type="Proteomes" id="UP000828390"/>
    </source>
</evidence>